<evidence type="ECO:0000256" key="2">
    <source>
        <dbReference type="ARBA" id="ARBA00022448"/>
    </source>
</evidence>
<dbReference type="InterPro" id="IPR035906">
    <property type="entry name" value="MetI-like_sf"/>
</dbReference>
<proteinExistence type="inferred from homology"/>
<feature type="transmembrane region" description="Helical" evidence="7">
    <location>
        <begin position="12"/>
        <end position="34"/>
    </location>
</feature>
<sequence>MKLSKFKQSENILFILFLLPAFFFIVIAQFYPLLYSFYISFTKWSLIKWKPIALVGLSNYQRVLQDSLFKHAFKISLIFACITTPVELVIGFLLAYMITGERKIYKITRTILVIPMTIAPVAVGTIWRMLLNTRAGLINYLLQKIGINGPNWLATPSTAFFSILIVDIWEWTPFAMIIFVAALSSIPVDLFSAAQIDGASRWQILRYITLPLIAPITVLIVLFRFIDSILVIDIIYTTTYGGPGFSTNVITFHIYKQALKYFNITYAAAASWILQIFCLLVAIVLLMCSGKLQEKI</sequence>
<comment type="similarity">
    <text evidence="7">Belongs to the binding-protein-dependent transport system permease family.</text>
</comment>
<feature type="transmembrane region" description="Helical" evidence="7">
    <location>
        <begin position="264"/>
        <end position="288"/>
    </location>
</feature>
<evidence type="ECO:0000256" key="4">
    <source>
        <dbReference type="ARBA" id="ARBA00022692"/>
    </source>
</evidence>
<feature type="transmembrane region" description="Helical" evidence="7">
    <location>
        <begin position="110"/>
        <end position="130"/>
    </location>
</feature>
<dbReference type="SUPFAM" id="SSF161098">
    <property type="entry name" value="MetI-like"/>
    <property type="match status" value="1"/>
</dbReference>
<accession>A0A662DFQ1</accession>
<evidence type="ECO:0000256" key="5">
    <source>
        <dbReference type="ARBA" id="ARBA00022989"/>
    </source>
</evidence>
<evidence type="ECO:0000256" key="7">
    <source>
        <dbReference type="RuleBase" id="RU363032"/>
    </source>
</evidence>
<feature type="transmembrane region" description="Helical" evidence="7">
    <location>
        <begin position="171"/>
        <end position="192"/>
    </location>
</feature>
<dbReference type="CDD" id="cd06261">
    <property type="entry name" value="TM_PBP2"/>
    <property type="match status" value="1"/>
</dbReference>
<dbReference type="PANTHER" id="PTHR43005:SF1">
    <property type="entry name" value="SPERMIDINE_PUTRESCINE TRANSPORT SYSTEM PERMEASE PROTEIN"/>
    <property type="match status" value="1"/>
</dbReference>
<evidence type="ECO:0000256" key="1">
    <source>
        <dbReference type="ARBA" id="ARBA00004651"/>
    </source>
</evidence>
<dbReference type="PROSITE" id="PS50928">
    <property type="entry name" value="ABC_TM1"/>
    <property type="match status" value="1"/>
</dbReference>
<evidence type="ECO:0000256" key="6">
    <source>
        <dbReference type="ARBA" id="ARBA00023136"/>
    </source>
</evidence>
<feature type="domain" description="ABC transmembrane type-1" evidence="8">
    <location>
        <begin position="73"/>
        <end position="285"/>
    </location>
</feature>
<feature type="transmembrane region" description="Helical" evidence="7">
    <location>
        <begin position="75"/>
        <end position="98"/>
    </location>
</feature>
<dbReference type="PANTHER" id="PTHR43005">
    <property type="entry name" value="BLR7065 PROTEIN"/>
    <property type="match status" value="1"/>
</dbReference>
<keyword evidence="6 7" id="KW-0472">Membrane</keyword>
<dbReference type="EMBL" id="QMQB01000107">
    <property type="protein sequence ID" value="RLE13143.1"/>
    <property type="molecule type" value="Genomic_DNA"/>
</dbReference>
<dbReference type="SUPFAM" id="SSF160964">
    <property type="entry name" value="MalF N-terminal region-like"/>
    <property type="match status" value="1"/>
</dbReference>
<reference evidence="9 10" key="1">
    <citation type="submission" date="2018-06" db="EMBL/GenBank/DDBJ databases">
        <title>Extensive metabolic versatility and redundancy in microbially diverse, dynamic hydrothermal sediments.</title>
        <authorList>
            <person name="Dombrowski N."/>
            <person name="Teske A."/>
            <person name="Baker B.J."/>
        </authorList>
    </citation>
    <scope>NUCLEOTIDE SEQUENCE [LARGE SCALE GENOMIC DNA]</scope>
    <source>
        <strain evidence="9">B19_G9</strain>
    </source>
</reference>
<comment type="subcellular location">
    <subcellularLocation>
        <location evidence="1 7">Cell membrane</location>
        <topology evidence="1 7">Multi-pass membrane protein</topology>
    </subcellularLocation>
</comment>
<evidence type="ECO:0000313" key="10">
    <source>
        <dbReference type="Proteomes" id="UP000267654"/>
    </source>
</evidence>
<gene>
    <name evidence="9" type="ORF">DRI96_03435</name>
</gene>
<dbReference type="AlphaFoldDB" id="A0A662DFQ1"/>
<keyword evidence="4 7" id="KW-0812">Transmembrane</keyword>
<dbReference type="Proteomes" id="UP000267654">
    <property type="component" value="Unassembled WGS sequence"/>
</dbReference>
<comment type="caution">
    <text evidence="9">The sequence shown here is derived from an EMBL/GenBank/DDBJ whole genome shotgun (WGS) entry which is preliminary data.</text>
</comment>
<keyword evidence="3" id="KW-1003">Cell membrane</keyword>
<protein>
    <submittedName>
        <fullName evidence="9">Sugar ABC transporter permease</fullName>
    </submittedName>
</protein>
<dbReference type="Gene3D" id="1.10.3720.10">
    <property type="entry name" value="MetI-like"/>
    <property type="match status" value="1"/>
</dbReference>
<dbReference type="Pfam" id="PF00528">
    <property type="entry name" value="BPD_transp_1"/>
    <property type="match status" value="1"/>
</dbReference>
<feature type="transmembrane region" description="Helical" evidence="7">
    <location>
        <begin position="204"/>
        <end position="226"/>
    </location>
</feature>
<keyword evidence="2 7" id="KW-0813">Transport</keyword>
<name>A0A662DFQ1_UNCAE</name>
<dbReference type="InterPro" id="IPR000515">
    <property type="entry name" value="MetI-like"/>
</dbReference>
<organism evidence="9 10">
    <name type="scientific">Aerophobetes bacterium</name>
    <dbReference type="NCBI Taxonomy" id="2030807"/>
    <lineage>
        <taxon>Bacteria</taxon>
        <taxon>Candidatus Aerophobota</taxon>
    </lineage>
</organism>
<evidence type="ECO:0000256" key="3">
    <source>
        <dbReference type="ARBA" id="ARBA00022475"/>
    </source>
</evidence>
<dbReference type="GO" id="GO:0005886">
    <property type="term" value="C:plasma membrane"/>
    <property type="evidence" value="ECO:0007669"/>
    <property type="project" value="UniProtKB-SubCell"/>
</dbReference>
<keyword evidence="5 7" id="KW-1133">Transmembrane helix</keyword>
<dbReference type="GO" id="GO:0055085">
    <property type="term" value="P:transmembrane transport"/>
    <property type="evidence" value="ECO:0007669"/>
    <property type="project" value="InterPro"/>
</dbReference>
<evidence type="ECO:0000259" key="8">
    <source>
        <dbReference type="PROSITE" id="PS50928"/>
    </source>
</evidence>
<evidence type="ECO:0000313" key="9">
    <source>
        <dbReference type="EMBL" id="RLE13143.1"/>
    </source>
</evidence>